<keyword evidence="3" id="KW-0813">Transport</keyword>
<comment type="caution">
    <text evidence="9">The sequence shown here is derived from an EMBL/GenBank/DDBJ whole genome shotgun (WGS) entry which is preliminary data.</text>
</comment>
<evidence type="ECO:0000256" key="8">
    <source>
        <dbReference type="SAM" id="Phobius"/>
    </source>
</evidence>
<feature type="transmembrane region" description="Helical" evidence="8">
    <location>
        <begin position="111"/>
        <end position="130"/>
    </location>
</feature>
<dbReference type="GO" id="GO:0022857">
    <property type="term" value="F:transmembrane transporter activity"/>
    <property type="evidence" value="ECO:0007669"/>
    <property type="project" value="InterPro"/>
</dbReference>
<dbReference type="GO" id="GO:0005886">
    <property type="term" value="C:plasma membrane"/>
    <property type="evidence" value="ECO:0007669"/>
    <property type="project" value="UniProtKB-SubCell"/>
</dbReference>
<evidence type="ECO:0008006" key="10">
    <source>
        <dbReference type="Google" id="ProtNLM"/>
    </source>
</evidence>
<name>X1U8T7_9ZZZZ</name>
<sequence length="219" mass="23422">MSRTEKNFQRQLSWNAQETHSVRWIFMPLMILLAATLVIGVVVGPVSIPIREVFSYLLGHKAAIGESGYIQHLIISQIRLPRVLLGLLVGCALGISGGTMQGVFRNPLASPYVVGIASGASTGAALVILLNLNGVAFLPLGAFIGGSLAVGIVYQLARQRDRRTSVYTLILAGVAVGALFSAITSFLIFLSAGTDRMTDVIFWTMGGLGRANWTYLCVL</sequence>
<proteinExistence type="inferred from homology"/>
<organism evidence="9">
    <name type="scientific">marine sediment metagenome</name>
    <dbReference type="NCBI Taxonomy" id="412755"/>
    <lineage>
        <taxon>unclassified sequences</taxon>
        <taxon>metagenomes</taxon>
        <taxon>ecological metagenomes</taxon>
    </lineage>
</organism>
<feature type="transmembrane region" description="Helical" evidence="8">
    <location>
        <begin position="166"/>
        <end position="190"/>
    </location>
</feature>
<keyword evidence="6 8" id="KW-1133">Transmembrane helix</keyword>
<dbReference type="SUPFAM" id="SSF81345">
    <property type="entry name" value="ABC transporter involved in vitamin B12 uptake, BtuC"/>
    <property type="match status" value="1"/>
</dbReference>
<comment type="similarity">
    <text evidence="2">Belongs to the binding-protein-dependent transport system permease family. FecCD subfamily.</text>
</comment>
<evidence type="ECO:0000256" key="6">
    <source>
        <dbReference type="ARBA" id="ARBA00022989"/>
    </source>
</evidence>
<dbReference type="InterPro" id="IPR000522">
    <property type="entry name" value="ABC_transptr_permease_BtuC"/>
</dbReference>
<reference evidence="9" key="1">
    <citation type="journal article" date="2014" name="Front. Microbiol.">
        <title>High frequency of phylogenetically diverse reductive dehalogenase-homologous genes in deep subseafloor sedimentary metagenomes.</title>
        <authorList>
            <person name="Kawai M."/>
            <person name="Futagami T."/>
            <person name="Toyoda A."/>
            <person name="Takaki Y."/>
            <person name="Nishi S."/>
            <person name="Hori S."/>
            <person name="Arai W."/>
            <person name="Tsubouchi T."/>
            <person name="Morono Y."/>
            <person name="Uchiyama I."/>
            <person name="Ito T."/>
            <person name="Fujiyama A."/>
            <person name="Inagaki F."/>
            <person name="Takami H."/>
        </authorList>
    </citation>
    <scope>NUCLEOTIDE SEQUENCE</scope>
    <source>
        <strain evidence="9">Expedition CK06-06</strain>
    </source>
</reference>
<feature type="transmembrane region" description="Helical" evidence="8">
    <location>
        <begin position="83"/>
        <end position="104"/>
    </location>
</feature>
<evidence type="ECO:0000256" key="1">
    <source>
        <dbReference type="ARBA" id="ARBA00004651"/>
    </source>
</evidence>
<evidence type="ECO:0000313" key="9">
    <source>
        <dbReference type="EMBL" id="GAI96280.1"/>
    </source>
</evidence>
<dbReference type="EMBL" id="BARW01018211">
    <property type="protein sequence ID" value="GAI96280.1"/>
    <property type="molecule type" value="Genomic_DNA"/>
</dbReference>
<keyword evidence="7 8" id="KW-0472">Membrane</keyword>
<gene>
    <name evidence="9" type="ORF">S12H4_31229</name>
</gene>
<feature type="transmembrane region" description="Helical" evidence="8">
    <location>
        <begin position="21"/>
        <end position="48"/>
    </location>
</feature>
<keyword evidence="5 8" id="KW-0812">Transmembrane</keyword>
<feature type="transmembrane region" description="Helical" evidence="8">
    <location>
        <begin position="136"/>
        <end position="154"/>
    </location>
</feature>
<keyword evidence="4" id="KW-1003">Cell membrane</keyword>
<dbReference type="PANTHER" id="PTHR30472:SF25">
    <property type="entry name" value="ABC TRANSPORTER PERMEASE PROTEIN MJ0876-RELATED"/>
    <property type="match status" value="1"/>
</dbReference>
<dbReference type="AlphaFoldDB" id="X1U8T7"/>
<dbReference type="PANTHER" id="PTHR30472">
    <property type="entry name" value="FERRIC ENTEROBACTIN TRANSPORT SYSTEM PERMEASE PROTEIN"/>
    <property type="match status" value="1"/>
</dbReference>
<accession>X1U8T7</accession>
<evidence type="ECO:0000256" key="4">
    <source>
        <dbReference type="ARBA" id="ARBA00022475"/>
    </source>
</evidence>
<protein>
    <recommendedName>
        <fullName evidence="10">Iron ABC transporter permease</fullName>
    </recommendedName>
</protein>
<dbReference type="InterPro" id="IPR037294">
    <property type="entry name" value="ABC_BtuC-like"/>
</dbReference>
<evidence type="ECO:0000256" key="5">
    <source>
        <dbReference type="ARBA" id="ARBA00022692"/>
    </source>
</evidence>
<dbReference type="Gene3D" id="1.10.3470.10">
    <property type="entry name" value="ABC transporter involved in vitamin B12 uptake, BtuC"/>
    <property type="match status" value="1"/>
</dbReference>
<feature type="non-terminal residue" evidence="9">
    <location>
        <position position="219"/>
    </location>
</feature>
<evidence type="ECO:0000256" key="3">
    <source>
        <dbReference type="ARBA" id="ARBA00022448"/>
    </source>
</evidence>
<dbReference type="Pfam" id="PF01032">
    <property type="entry name" value="FecCD"/>
    <property type="match status" value="1"/>
</dbReference>
<evidence type="ECO:0000256" key="7">
    <source>
        <dbReference type="ARBA" id="ARBA00023136"/>
    </source>
</evidence>
<evidence type="ECO:0000256" key="2">
    <source>
        <dbReference type="ARBA" id="ARBA00007935"/>
    </source>
</evidence>
<comment type="subcellular location">
    <subcellularLocation>
        <location evidence="1">Cell membrane</location>
        <topology evidence="1">Multi-pass membrane protein</topology>
    </subcellularLocation>
</comment>